<protein>
    <recommendedName>
        <fullName evidence="3">Transcription factor domain-containing protein</fullName>
    </recommendedName>
</protein>
<evidence type="ECO:0000313" key="1">
    <source>
        <dbReference type="EMBL" id="KAJ5378494.1"/>
    </source>
</evidence>
<evidence type="ECO:0000313" key="2">
    <source>
        <dbReference type="Proteomes" id="UP001147747"/>
    </source>
</evidence>
<sequence>MVARSLTGKAIAQGYREGFCGFIEANFPGQYYGYSTRFDTNWFYVARKPQETTGMAFDWGIRSLGALHIGRSQGDDQLGLVSREMYGQALSQLIRALRHRTLAATDDTLGAAILLGAFEMTCSTGHNSWMLHSRGISYLFQARGARAHVQGFGRTLLVSFRGFLVYDAMIRRERCFLEDEEWGSIIPNMIDEDRRRGKASRLGELIEYAFHEVARCPGFLAITHAQVESANVADTERESLITSISDCQRALLEYHSEGIAAMNSLQQPYSAEDRDFFGPIPSKVHITLAEFSLQGMGSAIALLQQLLVTLSSDSLRRETLRICPGTQHHQTQIEGDISPFMMKSFKSWSFSGNPSLPREHEASHTWFDRVSMMMGMLMDA</sequence>
<reference evidence="1" key="1">
    <citation type="submission" date="2022-12" db="EMBL/GenBank/DDBJ databases">
        <authorList>
            <person name="Petersen C."/>
        </authorList>
    </citation>
    <scope>NUCLEOTIDE SEQUENCE</scope>
    <source>
        <strain evidence="1">IBT 29677</strain>
    </source>
</reference>
<comment type="caution">
    <text evidence="1">The sequence shown here is derived from an EMBL/GenBank/DDBJ whole genome shotgun (WGS) entry which is preliminary data.</text>
</comment>
<evidence type="ECO:0008006" key="3">
    <source>
        <dbReference type="Google" id="ProtNLM"/>
    </source>
</evidence>
<dbReference type="RefSeq" id="XP_056482280.1">
    <property type="nucleotide sequence ID" value="XM_056636250.1"/>
</dbReference>
<name>A0A9W9SIU3_9EURO</name>
<dbReference type="GeneID" id="81375230"/>
<dbReference type="Pfam" id="PF11951">
    <property type="entry name" value="Fungal_trans_2"/>
    <property type="match status" value="1"/>
</dbReference>
<organism evidence="1 2">
    <name type="scientific">Penicillium cosmopolitanum</name>
    <dbReference type="NCBI Taxonomy" id="1131564"/>
    <lineage>
        <taxon>Eukaryota</taxon>
        <taxon>Fungi</taxon>
        <taxon>Dikarya</taxon>
        <taxon>Ascomycota</taxon>
        <taxon>Pezizomycotina</taxon>
        <taxon>Eurotiomycetes</taxon>
        <taxon>Eurotiomycetidae</taxon>
        <taxon>Eurotiales</taxon>
        <taxon>Aspergillaceae</taxon>
        <taxon>Penicillium</taxon>
    </lineage>
</organism>
<dbReference type="PANTHER" id="PTHR38111">
    <property type="entry name" value="ZN(2)-C6 FUNGAL-TYPE DOMAIN-CONTAINING PROTEIN-RELATED"/>
    <property type="match status" value="1"/>
</dbReference>
<dbReference type="OrthoDB" id="3525185at2759"/>
<proteinExistence type="predicted"/>
<dbReference type="AlphaFoldDB" id="A0A9W9SIU3"/>
<accession>A0A9W9SIU3</accession>
<gene>
    <name evidence="1" type="ORF">N7509_011613</name>
</gene>
<dbReference type="InterPro" id="IPR053178">
    <property type="entry name" value="Osmoadaptation_assoc"/>
</dbReference>
<dbReference type="EMBL" id="JAPZBU010000011">
    <property type="protein sequence ID" value="KAJ5378494.1"/>
    <property type="molecule type" value="Genomic_DNA"/>
</dbReference>
<dbReference type="Proteomes" id="UP001147747">
    <property type="component" value="Unassembled WGS sequence"/>
</dbReference>
<reference evidence="1" key="2">
    <citation type="journal article" date="2023" name="IMA Fungus">
        <title>Comparative genomic study of the Penicillium genus elucidates a diverse pangenome and 15 lateral gene transfer events.</title>
        <authorList>
            <person name="Petersen C."/>
            <person name="Sorensen T."/>
            <person name="Nielsen M.R."/>
            <person name="Sondergaard T.E."/>
            <person name="Sorensen J.L."/>
            <person name="Fitzpatrick D.A."/>
            <person name="Frisvad J.C."/>
            <person name="Nielsen K.L."/>
        </authorList>
    </citation>
    <scope>NUCLEOTIDE SEQUENCE</scope>
    <source>
        <strain evidence="1">IBT 29677</strain>
    </source>
</reference>
<dbReference type="InterPro" id="IPR021858">
    <property type="entry name" value="Fun_TF"/>
</dbReference>
<keyword evidence="2" id="KW-1185">Reference proteome</keyword>
<dbReference type="PANTHER" id="PTHR38111:SF6">
    <property type="entry name" value="FINGER DOMAIN PROTEIN, PUTATIVE (AFU_ORTHOLOGUE AFUA_8G01940)-RELATED"/>
    <property type="match status" value="1"/>
</dbReference>